<dbReference type="Proteomes" id="UP000317023">
    <property type="component" value="Unassembled WGS sequence"/>
</dbReference>
<dbReference type="InterPro" id="IPR011990">
    <property type="entry name" value="TPR-like_helical_dom_sf"/>
</dbReference>
<reference evidence="1 2" key="1">
    <citation type="journal article" date="2019" name="Appl. Microbiol. Biotechnol.">
        <title>Differential efficiency of wild type rhizogenic strains for rol gene transformation of plants.</title>
        <authorList>
            <person name="Desmet S."/>
            <person name="De Keyser E."/>
            <person name="Van Vaerenbergh J."/>
            <person name="Baeyen S."/>
            <person name="Van Huylenbroeck J."/>
            <person name="Geelen D."/>
            <person name="Dhooghe E."/>
        </authorList>
    </citation>
    <scope>NUCLEOTIDE SEQUENCE [LARGE SCALE GENOMIC DNA]</scope>
    <source>
        <strain evidence="1 2">MAFF210266</strain>
    </source>
</reference>
<proteinExistence type="predicted"/>
<evidence type="ECO:0000313" key="2">
    <source>
        <dbReference type="Proteomes" id="UP000317023"/>
    </source>
</evidence>
<protein>
    <recommendedName>
        <fullName evidence="3">Tetratricopeptide repeat protein</fullName>
    </recommendedName>
</protein>
<evidence type="ECO:0000313" key="1">
    <source>
        <dbReference type="EMBL" id="TRB08959.1"/>
    </source>
</evidence>
<dbReference type="SUPFAM" id="SSF81901">
    <property type="entry name" value="HCP-like"/>
    <property type="match status" value="1"/>
</dbReference>
<accession>A0A546Y7J4</accession>
<comment type="caution">
    <text evidence="1">The sequence shown here is derived from an EMBL/GenBank/DDBJ whole genome shotgun (WGS) entry which is preliminary data.</text>
</comment>
<dbReference type="EMBL" id="SGOE01000001">
    <property type="protein sequence ID" value="TRB08959.1"/>
    <property type="molecule type" value="Genomic_DNA"/>
</dbReference>
<sequence length="95" mass="10786">MPMFDFNRLEQRAKELFGSGNIADAIKIYLFMADGDPSLDAGYLGEKLGECYEKLGDLHAAKYWYGRAVEENPEVRLLSAESRKRLQRVGIDDIV</sequence>
<gene>
    <name evidence="1" type="ORF">EXN61_03380</name>
</gene>
<dbReference type="Gene3D" id="1.25.40.10">
    <property type="entry name" value="Tetratricopeptide repeat domain"/>
    <property type="match status" value="1"/>
</dbReference>
<name>A0A546Y7J4_AGRTU</name>
<organism evidence="1 2">
    <name type="scientific">Agrobacterium tumefaciens</name>
    <dbReference type="NCBI Taxonomy" id="358"/>
    <lineage>
        <taxon>Bacteria</taxon>
        <taxon>Pseudomonadati</taxon>
        <taxon>Pseudomonadota</taxon>
        <taxon>Alphaproteobacteria</taxon>
        <taxon>Hyphomicrobiales</taxon>
        <taxon>Rhizobiaceae</taxon>
        <taxon>Rhizobium/Agrobacterium group</taxon>
        <taxon>Agrobacterium</taxon>
        <taxon>Agrobacterium tumefaciens complex</taxon>
    </lineage>
</organism>
<dbReference type="AlphaFoldDB" id="A0A546Y7J4"/>
<evidence type="ECO:0008006" key="3">
    <source>
        <dbReference type="Google" id="ProtNLM"/>
    </source>
</evidence>